<dbReference type="Proteomes" id="UP000479691">
    <property type="component" value="Unassembled WGS sequence"/>
</dbReference>
<comment type="caution">
    <text evidence="2">The sequence shown here is derived from an EMBL/GenBank/DDBJ whole genome shotgun (WGS) entry which is preliminary data.</text>
</comment>
<feature type="compositionally biased region" description="Low complexity" evidence="1">
    <location>
        <begin position="45"/>
        <end position="67"/>
    </location>
</feature>
<feature type="compositionally biased region" description="Polar residues" evidence="1">
    <location>
        <begin position="554"/>
        <end position="564"/>
    </location>
</feature>
<dbReference type="EMBL" id="JAABOE010000040">
    <property type="protein sequence ID" value="KAF3178639.1"/>
    <property type="molecule type" value="Genomic_DNA"/>
</dbReference>
<evidence type="ECO:0000313" key="2">
    <source>
        <dbReference type="EMBL" id="KAF3178639.1"/>
    </source>
</evidence>
<proteinExistence type="predicted"/>
<name>A0A7C8PTA0_ORBOL</name>
<feature type="compositionally biased region" description="Gly residues" evidence="1">
    <location>
        <begin position="574"/>
        <end position="591"/>
    </location>
</feature>
<dbReference type="AlphaFoldDB" id="A0A7C8PTA0"/>
<organism evidence="2 3">
    <name type="scientific">Orbilia oligospora</name>
    <name type="common">Nematode-trapping fungus</name>
    <name type="synonym">Arthrobotrys oligospora</name>
    <dbReference type="NCBI Taxonomy" id="2813651"/>
    <lineage>
        <taxon>Eukaryota</taxon>
        <taxon>Fungi</taxon>
        <taxon>Dikarya</taxon>
        <taxon>Ascomycota</taxon>
        <taxon>Pezizomycotina</taxon>
        <taxon>Orbiliomycetes</taxon>
        <taxon>Orbiliales</taxon>
        <taxon>Orbiliaceae</taxon>
        <taxon>Orbilia</taxon>
    </lineage>
</organism>
<feature type="region of interest" description="Disordered" evidence="1">
    <location>
        <begin position="543"/>
        <end position="599"/>
    </location>
</feature>
<gene>
    <name evidence="2" type="ORF">TWF788_007369</name>
</gene>
<sequence>MYISTIQFSNIDVHHHPHGNPSTTIIMQYYFLILLLLTNPSLSQLGKKPQTQSPPQNPQSDDINNPQQLPPNPIPATNINPETNTNTNANPNTNAAPLGNYVATSSPRTPTHDFIIPVLGWKAWAIENRPRLRNLGDQIDFFGEVRNSSCPLGPKPDNVNQNFDLNVNTGNLFLDNVPVDTPPPRNSLSFLFNSLKHLIKGFKKEVLDVIPERPNPPSSGDSSNINEAEDEALSNSSNFGYLVSSFGLIPRPTFKSRAEIILVALIHIYQTFYSFYSLYSELDRVLSNPAIPQPINYKLYPRREEEVYLDREPIVLDWATTTLIGLPPVKKTRKNPTGVDTEKRRITVDLVEQRKRMVELAKYLNAMKAATDGIQEFRELASEGNMGYPGFSELLKPWEEYDPEFFDRPTVDAQGNPIRVDFGVTDLLDGFEAWFGCWQIPYFQILKKMLEIEHFPSVEGGLVHRLNEGKLTIDDNSYGMELLRLSLLGGGIMDSRGENLGEGNWNTPVDFGGADEQLVKQERAVDFEDYDFERDVQGYRPPNVDNFNINNINTERPISGSQAQDRMEEEQIGGTLGDLEAGGGGGGGGDGDNPITEEDQLQITDFDPLDLRIHIPSFDGPQFFEEGVRMEEEEKDY</sequence>
<protein>
    <submittedName>
        <fullName evidence="2">Uncharacterized protein</fullName>
    </submittedName>
</protein>
<evidence type="ECO:0000313" key="3">
    <source>
        <dbReference type="Proteomes" id="UP000479691"/>
    </source>
</evidence>
<reference evidence="2 3" key="1">
    <citation type="submission" date="2019-06" db="EMBL/GenBank/DDBJ databases">
        <authorList>
            <person name="Palmer J.M."/>
        </authorList>
    </citation>
    <scope>NUCLEOTIDE SEQUENCE [LARGE SCALE GENOMIC DNA]</scope>
    <source>
        <strain evidence="2 3">TWF788</strain>
    </source>
</reference>
<feature type="compositionally biased region" description="Low complexity" evidence="1">
    <location>
        <begin position="543"/>
        <end position="553"/>
    </location>
</feature>
<accession>A0A7C8PTA0</accession>
<evidence type="ECO:0000256" key="1">
    <source>
        <dbReference type="SAM" id="MobiDB-lite"/>
    </source>
</evidence>
<feature type="compositionally biased region" description="Low complexity" evidence="1">
    <location>
        <begin position="75"/>
        <end position="97"/>
    </location>
</feature>
<feature type="region of interest" description="Disordered" evidence="1">
    <location>
        <begin position="45"/>
        <end position="104"/>
    </location>
</feature>